<dbReference type="PRINTS" id="PR00196">
    <property type="entry name" value="ANNEXIN"/>
</dbReference>
<keyword evidence="1" id="KW-0479">Metal-binding</keyword>
<evidence type="ECO:0000256" key="5">
    <source>
        <dbReference type="ARBA" id="ARBA00023302"/>
    </source>
</evidence>
<dbReference type="PROSITE" id="PS51897">
    <property type="entry name" value="ANNEXIN_2"/>
    <property type="match status" value="1"/>
</dbReference>
<dbReference type="GO" id="GO:0009409">
    <property type="term" value="P:response to cold"/>
    <property type="evidence" value="ECO:0007669"/>
    <property type="project" value="TreeGrafter"/>
</dbReference>
<dbReference type="GO" id="GO:0005886">
    <property type="term" value="C:plasma membrane"/>
    <property type="evidence" value="ECO:0007669"/>
    <property type="project" value="TreeGrafter"/>
</dbReference>
<evidence type="ECO:0000256" key="4">
    <source>
        <dbReference type="ARBA" id="ARBA00023216"/>
    </source>
</evidence>
<organism evidence="6 7">
    <name type="scientific">Iris pallida</name>
    <name type="common">Sweet iris</name>
    <dbReference type="NCBI Taxonomy" id="29817"/>
    <lineage>
        <taxon>Eukaryota</taxon>
        <taxon>Viridiplantae</taxon>
        <taxon>Streptophyta</taxon>
        <taxon>Embryophyta</taxon>
        <taxon>Tracheophyta</taxon>
        <taxon>Spermatophyta</taxon>
        <taxon>Magnoliopsida</taxon>
        <taxon>Liliopsida</taxon>
        <taxon>Asparagales</taxon>
        <taxon>Iridaceae</taxon>
        <taxon>Iridoideae</taxon>
        <taxon>Irideae</taxon>
        <taxon>Iris</taxon>
    </lineage>
</organism>
<sequence>MAHVIAEECEALTRAFSGLGGLGVDEKTLISALSNWRRQPEKRSLFRRGSSDLFRTHDEAGFERWEDDYVKHLKAEFARFKNVLLLWAMHPWERDARWAHHVLHKSHPFAILVEIACTRSSEELLGARKAYHALFHHSLEEDVAYHVKESNAKLLVGLVSAYRYEGPHVNVERAKSEAKKLNGAIKKGGEENPIENADVIRILTTRSKPHLKATFEFYKELYGKSIDEDLGDDFCLQETVQCLKSPATYFSKVINQALQDGADKNTKEALSRVVVSRSEIDMMEIRDEYHKHYGTTLEDAIAARTHGNYRDSLISMVSGADK</sequence>
<dbReference type="SMART" id="SM00335">
    <property type="entry name" value="ANX"/>
    <property type="match status" value="3"/>
</dbReference>
<accession>A0AAX6F4N5</accession>
<dbReference type="InterPro" id="IPR018502">
    <property type="entry name" value="Annexin_repeat"/>
</dbReference>
<gene>
    <name evidence="6" type="ORF">M6B38_155640</name>
</gene>
<keyword evidence="3" id="KW-0106">Calcium</keyword>
<dbReference type="InterPro" id="IPR001464">
    <property type="entry name" value="Annexin"/>
</dbReference>
<comment type="caution">
    <text evidence="6">The sequence shown here is derived from an EMBL/GenBank/DDBJ whole genome shotgun (WGS) entry which is preliminary data.</text>
</comment>
<dbReference type="GO" id="GO:0001786">
    <property type="term" value="F:phosphatidylserine binding"/>
    <property type="evidence" value="ECO:0007669"/>
    <property type="project" value="TreeGrafter"/>
</dbReference>
<dbReference type="PANTHER" id="PTHR10502">
    <property type="entry name" value="ANNEXIN"/>
    <property type="match status" value="1"/>
</dbReference>
<dbReference type="FunFam" id="1.10.220.10:FF:000014">
    <property type="entry name" value="annexin D4"/>
    <property type="match status" value="1"/>
</dbReference>
<dbReference type="FunFam" id="1.10.220.10:FF:000006">
    <property type="entry name" value="Annexin"/>
    <property type="match status" value="1"/>
</dbReference>
<evidence type="ECO:0000313" key="6">
    <source>
        <dbReference type="EMBL" id="KAJ6811294.1"/>
    </source>
</evidence>
<name>A0AAX6F4N5_IRIPA</name>
<dbReference type="GO" id="GO:0005737">
    <property type="term" value="C:cytoplasm"/>
    <property type="evidence" value="ECO:0007669"/>
    <property type="project" value="TreeGrafter"/>
</dbReference>
<evidence type="ECO:0000256" key="2">
    <source>
        <dbReference type="ARBA" id="ARBA00022737"/>
    </source>
</evidence>
<proteinExistence type="predicted"/>
<dbReference type="EMBL" id="JANAVB010031814">
    <property type="protein sequence ID" value="KAJ6811294.1"/>
    <property type="molecule type" value="Genomic_DNA"/>
</dbReference>
<protein>
    <submittedName>
        <fullName evidence="6">Annexin D4-like</fullName>
    </submittedName>
</protein>
<dbReference type="SUPFAM" id="SSF47874">
    <property type="entry name" value="Annexin"/>
    <property type="match status" value="1"/>
</dbReference>
<evidence type="ECO:0000313" key="7">
    <source>
        <dbReference type="Proteomes" id="UP001140949"/>
    </source>
</evidence>
<reference evidence="6" key="1">
    <citation type="journal article" date="2023" name="GigaByte">
        <title>Genome assembly of the bearded iris, Iris pallida Lam.</title>
        <authorList>
            <person name="Bruccoleri R.E."/>
            <person name="Oakeley E.J."/>
            <person name="Faust A.M.E."/>
            <person name="Altorfer M."/>
            <person name="Dessus-Babus S."/>
            <person name="Burckhardt D."/>
            <person name="Oertli M."/>
            <person name="Naumann U."/>
            <person name="Petersen F."/>
            <person name="Wong J."/>
        </authorList>
    </citation>
    <scope>NUCLEOTIDE SEQUENCE</scope>
    <source>
        <strain evidence="6">GSM-AAB239-AS_SAM_17_03QT</strain>
    </source>
</reference>
<dbReference type="Proteomes" id="UP001140949">
    <property type="component" value="Unassembled WGS sequence"/>
</dbReference>
<dbReference type="PANTHER" id="PTHR10502:SF196">
    <property type="entry name" value="ANNEXIN D4"/>
    <property type="match status" value="1"/>
</dbReference>
<keyword evidence="2" id="KW-0677">Repeat</keyword>
<keyword evidence="4" id="KW-0041">Annexin</keyword>
<keyword evidence="7" id="KW-1185">Reference proteome</keyword>
<dbReference type="Pfam" id="PF00191">
    <property type="entry name" value="Annexin"/>
    <property type="match status" value="3"/>
</dbReference>
<dbReference type="GO" id="GO:0005509">
    <property type="term" value="F:calcium ion binding"/>
    <property type="evidence" value="ECO:0007669"/>
    <property type="project" value="InterPro"/>
</dbReference>
<dbReference type="InterPro" id="IPR037104">
    <property type="entry name" value="Annexin_sf"/>
</dbReference>
<dbReference type="Gene3D" id="1.10.220.10">
    <property type="entry name" value="Annexin"/>
    <property type="match status" value="3"/>
</dbReference>
<evidence type="ECO:0000256" key="1">
    <source>
        <dbReference type="ARBA" id="ARBA00022723"/>
    </source>
</evidence>
<dbReference type="GO" id="GO:0009651">
    <property type="term" value="P:response to salt stress"/>
    <property type="evidence" value="ECO:0007669"/>
    <property type="project" value="TreeGrafter"/>
</dbReference>
<reference evidence="6" key="2">
    <citation type="submission" date="2023-04" db="EMBL/GenBank/DDBJ databases">
        <authorList>
            <person name="Bruccoleri R.E."/>
            <person name="Oakeley E.J."/>
            <person name="Faust A.-M."/>
            <person name="Dessus-Babus S."/>
            <person name="Altorfer M."/>
            <person name="Burckhardt D."/>
            <person name="Oertli M."/>
            <person name="Naumann U."/>
            <person name="Petersen F."/>
            <person name="Wong J."/>
        </authorList>
    </citation>
    <scope>NUCLEOTIDE SEQUENCE</scope>
    <source>
        <strain evidence="6">GSM-AAB239-AS_SAM_17_03QT</strain>
        <tissue evidence="6">Leaf</tissue>
    </source>
</reference>
<dbReference type="GO" id="GO:0005544">
    <property type="term" value="F:calcium-dependent phospholipid binding"/>
    <property type="evidence" value="ECO:0007669"/>
    <property type="project" value="UniProtKB-KW"/>
</dbReference>
<keyword evidence="5" id="KW-0111">Calcium/phospholipid-binding</keyword>
<dbReference type="GO" id="GO:0009414">
    <property type="term" value="P:response to water deprivation"/>
    <property type="evidence" value="ECO:0007669"/>
    <property type="project" value="TreeGrafter"/>
</dbReference>
<evidence type="ECO:0000256" key="3">
    <source>
        <dbReference type="ARBA" id="ARBA00022837"/>
    </source>
</evidence>
<dbReference type="AlphaFoldDB" id="A0AAX6F4N5"/>
<dbReference type="GO" id="GO:0009408">
    <property type="term" value="P:response to heat"/>
    <property type="evidence" value="ECO:0007669"/>
    <property type="project" value="TreeGrafter"/>
</dbReference>